<dbReference type="PANTHER" id="PTHR30273">
    <property type="entry name" value="PERIPLASMIC SIGNAL SENSOR AND SIGMA FACTOR ACTIVATOR FECR-RELATED"/>
    <property type="match status" value="1"/>
</dbReference>
<keyword evidence="1" id="KW-0812">Transmembrane</keyword>
<evidence type="ECO:0000259" key="2">
    <source>
        <dbReference type="Pfam" id="PF04773"/>
    </source>
</evidence>
<proteinExistence type="predicted"/>
<dbReference type="RefSeq" id="WP_190886056.1">
    <property type="nucleotide sequence ID" value="NZ_JACWZY010000003.1"/>
</dbReference>
<feature type="transmembrane region" description="Helical" evidence="1">
    <location>
        <begin position="103"/>
        <end position="123"/>
    </location>
</feature>
<dbReference type="Pfam" id="PF04773">
    <property type="entry name" value="FecR"/>
    <property type="match status" value="1"/>
</dbReference>
<dbReference type="PANTHER" id="PTHR30273:SF2">
    <property type="entry name" value="PROTEIN FECR"/>
    <property type="match status" value="1"/>
</dbReference>
<dbReference type="InterPro" id="IPR006860">
    <property type="entry name" value="FecR"/>
</dbReference>
<dbReference type="Pfam" id="PF16344">
    <property type="entry name" value="FecR_C"/>
    <property type="match status" value="1"/>
</dbReference>
<evidence type="ECO:0000313" key="5">
    <source>
        <dbReference type="Proteomes" id="UP000598820"/>
    </source>
</evidence>
<comment type="caution">
    <text evidence="4">The sequence shown here is derived from an EMBL/GenBank/DDBJ whole genome shotgun (WGS) entry which is preliminary data.</text>
</comment>
<dbReference type="InterPro" id="IPR012373">
    <property type="entry name" value="Ferrdict_sens_TM"/>
</dbReference>
<evidence type="ECO:0000256" key="1">
    <source>
        <dbReference type="SAM" id="Phobius"/>
    </source>
</evidence>
<feature type="domain" description="Protein FecR C-terminal" evidence="3">
    <location>
        <begin position="299"/>
        <end position="365"/>
    </location>
</feature>
<dbReference type="PIRSF" id="PIRSF018266">
    <property type="entry name" value="FecR"/>
    <property type="match status" value="1"/>
</dbReference>
<gene>
    <name evidence="4" type="ORF">IC229_06155</name>
</gene>
<dbReference type="Proteomes" id="UP000598820">
    <property type="component" value="Unassembled WGS sequence"/>
</dbReference>
<feature type="domain" description="FecR protein" evidence="2">
    <location>
        <begin position="157"/>
        <end position="240"/>
    </location>
</feature>
<keyword evidence="5" id="KW-1185">Reference proteome</keyword>
<dbReference type="Gene3D" id="3.55.50.30">
    <property type="match status" value="1"/>
</dbReference>
<dbReference type="EMBL" id="JACWZY010000003">
    <property type="protein sequence ID" value="MBD2700209.1"/>
    <property type="molecule type" value="Genomic_DNA"/>
</dbReference>
<evidence type="ECO:0000313" key="4">
    <source>
        <dbReference type="EMBL" id="MBD2700209.1"/>
    </source>
</evidence>
<reference evidence="4" key="1">
    <citation type="submission" date="2020-09" db="EMBL/GenBank/DDBJ databases">
        <authorList>
            <person name="Kim M.K."/>
        </authorList>
    </citation>
    <scope>NUCLEOTIDE SEQUENCE</scope>
    <source>
        <strain evidence="4">BT702</strain>
    </source>
</reference>
<dbReference type="InterPro" id="IPR032508">
    <property type="entry name" value="FecR_C"/>
</dbReference>
<keyword evidence="1" id="KW-1133">Transmembrane helix</keyword>
<dbReference type="AlphaFoldDB" id="A0A926XUF1"/>
<organism evidence="4 5">
    <name type="scientific">Spirosoma profusum</name>
    <dbReference type="NCBI Taxonomy" id="2771354"/>
    <lineage>
        <taxon>Bacteria</taxon>
        <taxon>Pseudomonadati</taxon>
        <taxon>Bacteroidota</taxon>
        <taxon>Cytophagia</taxon>
        <taxon>Cytophagales</taxon>
        <taxon>Cytophagaceae</taxon>
        <taxon>Spirosoma</taxon>
    </lineage>
</organism>
<evidence type="ECO:0000259" key="3">
    <source>
        <dbReference type="Pfam" id="PF16344"/>
    </source>
</evidence>
<name>A0A926XUF1_9BACT</name>
<dbReference type="GO" id="GO:0016989">
    <property type="term" value="F:sigma factor antagonist activity"/>
    <property type="evidence" value="ECO:0007669"/>
    <property type="project" value="TreeGrafter"/>
</dbReference>
<sequence length="373" mass="42321">MLNPYESSRIIQFVCDDAFIKHQLAPTRQSTQFWDDWFAQHPDQRSDWEQAVTLLKAVQTGLSDYSRTYLSEEAQAQLLDRILATNRAESAPIIPRSRWQTGWFYWSAAACLLLAIGISYWYVKPANSPSSFYQQQSARLEETSTERINSGQKPEIVRLPDGSLVVLAPQSRLRYPASYGQQERSVFLLGEATFDVLKNPRKPFYVYADKVITRVLGTRFIVRSFDRDPQVVVQVQQGHVSVYKGPSATEQLTSNKTRQGVLLLPNQQVVFSRETETFTKTLVDTPQRIDTKQPVPVSFVFDETPVARVFATLEKAYGIDIVYDDDVLEHCQLTASLTEESLFQKLDVIVQSIDASYTLVDGQVVINAKSCTP</sequence>
<dbReference type="Gene3D" id="2.60.120.1440">
    <property type="match status" value="1"/>
</dbReference>
<protein>
    <submittedName>
        <fullName evidence="4">FecR domain-containing protein</fullName>
    </submittedName>
</protein>
<accession>A0A926XUF1</accession>
<keyword evidence="1" id="KW-0472">Membrane</keyword>